<protein>
    <recommendedName>
        <fullName evidence="3 6">Glutaminase</fullName>
        <ecNumber evidence="3 6">3.5.1.2</ecNumber>
    </recommendedName>
</protein>
<sequence>MQKITQAYLEDVLQKSRPYSQKGKVASYIPELSEADPTTLGVTLIECGGESYSAGDHEQTFTLQSISKVLSLLLALEDQGKDKVFSIVGQEPTGDPFNTVEYLETEAKDKPFNPMVNSGAIAVSSMIKGRNVDERFGRILDFIRQISGNPNLTLNEEVYQSEKKTGAHNRSLAYFMQSIGILGPEVEDILDLYFRFNSIDVTVHDLANIGCLLANRGKRPGRNDWLVSEKYVETAVTIMFMAGMYNASGEFAIEVGFPSKSGVSGGIMSLVPGQMGIGVIGPAIGNRGNSTAGVQVLKTLSDDLQLHLFRDRLL</sequence>
<evidence type="ECO:0000256" key="4">
    <source>
        <dbReference type="ARBA" id="ARBA00022801"/>
    </source>
</evidence>
<evidence type="ECO:0000313" key="8">
    <source>
        <dbReference type="Proteomes" id="UP000188184"/>
    </source>
</evidence>
<feature type="binding site" evidence="6">
    <location>
        <position position="263"/>
    </location>
    <ligand>
        <name>substrate</name>
    </ligand>
</feature>
<dbReference type="NCBIfam" id="TIGR03814">
    <property type="entry name" value="Gln_ase"/>
    <property type="match status" value="1"/>
</dbReference>
<dbReference type="EMBL" id="CP019640">
    <property type="protein sequence ID" value="AQQ54887.1"/>
    <property type="molecule type" value="Genomic_DNA"/>
</dbReference>
<evidence type="ECO:0000256" key="5">
    <source>
        <dbReference type="ARBA" id="ARBA00049534"/>
    </source>
</evidence>
<dbReference type="Proteomes" id="UP000188184">
    <property type="component" value="Chromosome"/>
</dbReference>
<dbReference type="SUPFAM" id="SSF56601">
    <property type="entry name" value="beta-lactamase/transpeptidase-like"/>
    <property type="match status" value="1"/>
</dbReference>
<dbReference type="HAMAP" id="MF_00313">
    <property type="entry name" value="Glutaminase"/>
    <property type="match status" value="1"/>
</dbReference>
<evidence type="ECO:0000256" key="6">
    <source>
        <dbReference type="HAMAP-Rule" id="MF_00313"/>
    </source>
</evidence>
<dbReference type="InterPro" id="IPR015868">
    <property type="entry name" value="Glutaminase"/>
</dbReference>
<keyword evidence="8" id="KW-1185">Reference proteome</keyword>
<evidence type="ECO:0000256" key="3">
    <source>
        <dbReference type="ARBA" id="ARBA00012918"/>
    </source>
</evidence>
<dbReference type="InterPro" id="IPR012338">
    <property type="entry name" value="Beta-lactam/transpept-like"/>
</dbReference>
<feature type="binding site" evidence="6">
    <location>
        <position position="65"/>
    </location>
    <ligand>
        <name>substrate</name>
    </ligand>
</feature>
<dbReference type="EC" id="3.5.1.2" evidence="3 6"/>
<evidence type="ECO:0000256" key="1">
    <source>
        <dbReference type="ARBA" id="ARBA00011076"/>
    </source>
</evidence>
<dbReference type="PANTHER" id="PTHR12544:SF29">
    <property type="entry name" value="GLUTAMINASE"/>
    <property type="match status" value="1"/>
</dbReference>
<proteinExistence type="inferred from homology"/>
<feature type="binding site" evidence="6">
    <location>
        <position position="162"/>
    </location>
    <ligand>
        <name>substrate</name>
    </ligand>
</feature>
<evidence type="ECO:0000313" key="7">
    <source>
        <dbReference type="EMBL" id="AQQ54887.1"/>
    </source>
</evidence>
<dbReference type="GO" id="GO:0006537">
    <property type="term" value="P:glutamate biosynthetic process"/>
    <property type="evidence" value="ECO:0007669"/>
    <property type="project" value="TreeGrafter"/>
</dbReference>
<name>A0A1Q2L494_9BACL</name>
<dbReference type="KEGG" id="pmar:B0X71_18455"/>
<dbReference type="Gene3D" id="3.40.710.10">
    <property type="entry name" value="DD-peptidase/beta-lactamase superfamily"/>
    <property type="match status" value="1"/>
</dbReference>
<keyword evidence="6" id="KW-0007">Acetylation</keyword>
<dbReference type="Pfam" id="PF04960">
    <property type="entry name" value="Glutaminase"/>
    <property type="match status" value="1"/>
</dbReference>
<accession>A0A1Q2L494</accession>
<dbReference type="PANTHER" id="PTHR12544">
    <property type="entry name" value="GLUTAMINASE"/>
    <property type="match status" value="1"/>
</dbReference>
<reference evidence="7 8" key="1">
    <citation type="submission" date="2017-02" db="EMBL/GenBank/DDBJ databases">
        <title>The complete genomic sequence of a novel cold adapted crude oil-degrading bacterium Planococcus qaidamina Y42.</title>
        <authorList>
            <person name="Yang R."/>
        </authorList>
    </citation>
    <scope>NUCLEOTIDE SEQUENCE [LARGE SCALE GENOMIC DNA]</scope>
    <source>
        <strain evidence="7 8">Y42</strain>
    </source>
</reference>
<feature type="binding site" evidence="6">
    <location>
        <position position="193"/>
    </location>
    <ligand>
        <name>substrate</name>
    </ligand>
</feature>
<comment type="catalytic activity">
    <reaction evidence="5 6">
        <text>L-glutamine + H2O = L-glutamate + NH4(+)</text>
        <dbReference type="Rhea" id="RHEA:15889"/>
        <dbReference type="ChEBI" id="CHEBI:15377"/>
        <dbReference type="ChEBI" id="CHEBI:28938"/>
        <dbReference type="ChEBI" id="CHEBI:29985"/>
        <dbReference type="ChEBI" id="CHEBI:58359"/>
        <dbReference type="EC" id="3.5.1.2"/>
    </reaction>
</comment>
<dbReference type="FunFam" id="3.40.710.10:FF:000005">
    <property type="entry name" value="Glutaminase"/>
    <property type="match status" value="1"/>
</dbReference>
<dbReference type="OrthoDB" id="9788822at2"/>
<feature type="binding site" evidence="6">
    <location>
        <position position="169"/>
    </location>
    <ligand>
        <name>substrate</name>
    </ligand>
</feature>
<dbReference type="GO" id="GO:0006543">
    <property type="term" value="P:L-glutamine catabolic process"/>
    <property type="evidence" value="ECO:0007669"/>
    <property type="project" value="TreeGrafter"/>
</dbReference>
<organism evidence="7 8">
    <name type="scientific">Planococcus lenghuensis</name>
    <dbReference type="NCBI Taxonomy" id="2213202"/>
    <lineage>
        <taxon>Bacteria</taxon>
        <taxon>Bacillati</taxon>
        <taxon>Bacillota</taxon>
        <taxon>Bacilli</taxon>
        <taxon>Bacillales</taxon>
        <taxon>Caryophanaceae</taxon>
        <taxon>Planococcus</taxon>
    </lineage>
</organism>
<dbReference type="AlphaFoldDB" id="A0A1Q2L494"/>
<dbReference type="GO" id="GO:0004359">
    <property type="term" value="F:glutaminase activity"/>
    <property type="evidence" value="ECO:0007669"/>
    <property type="project" value="UniProtKB-UniRule"/>
</dbReference>
<feature type="binding site" evidence="6">
    <location>
        <position position="117"/>
    </location>
    <ligand>
        <name>substrate</name>
    </ligand>
</feature>
<gene>
    <name evidence="6" type="primary">glsA</name>
    <name evidence="7" type="ORF">B0X71_18455</name>
</gene>
<feature type="binding site" evidence="6">
    <location>
        <position position="245"/>
    </location>
    <ligand>
        <name>substrate</name>
    </ligand>
</feature>
<evidence type="ECO:0000256" key="2">
    <source>
        <dbReference type="ARBA" id="ARBA00011881"/>
    </source>
</evidence>
<comment type="subunit">
    <text evidence="2 6">Homotetramer.</text>
</comment>
<keyword evidence="4 6" id="KW-0378">Hydrolase</keyword>
<comment type="similarity">
    <text evidence="1 6">Belongs to the glutaminase family.</text>
</comment>
<dbReference type="RefSeq" id="WP_077590792.1">
    <property type="nucleotide sequence ID" value="NZ_CP019640.1"/>
</dbReference>